<evidence type="ECO:0000313" key="1">
    <source>
        <dbReference type="EMBL" id="SFF95521.1"/>
    </source>
</evidence>
<protein>
    <submittedName>
        <fullName evidence="1">Uncharacterized protein</fullName>
    </submittedName>
</protein>
<sequence length="125" mass="15486">MENPEEYKKLTQPFNLLEIDAEHKTITQLYQELNFRAREEYLEHCYRSKKSYNRAMFTQSIFYKRFIFLKVHLRELSYWLYENRESMPEELLKAMKAAPDYHNPWGVNIRKNLFRNLKISERKKK</sequence>
<proteinExistence type="predicted"/>
<gene>
    <name evidence="1" type="ORF">SAMN04488033_11651</name>
</gene>
<organism evidence="1 2">
    <name type="scientific">Salegentibacter agarivorans</name>
    <dbReference type="NCBI Taxonomy" id="345907"/>
    <lineage>
        <taxon>Bacteria</taxon>
        <taxon>Pseudomonadati</taxon>
        <taxon>Bacteroidota</taxon>
        <taxon>Flavobacteriia</taxon>
        <taxon>Flavobacteriales</taxon>
        <taxon>Flavobacteriaceae</taxon>
        <taxon>Salegentibacter</taxon>
    </lineage>
</organism>
<evidence type="ECO:0000313" key="2">
    <source>
        <dbReference type="Proteomes" id="UP000199116"/>
    </source>
</evidence>
<dbReference type="Proteomes" id="UP000199116">
    <property type="component" value="Unassembled WGS sequence"/>
</dbReference>
<dbReference type="RefSeq" id="WP_093305160.1">
    <property type="nucleotide sequence ID" value="NZ_FOOH01000016.1"/>
</dbReference>
<accession>A0A1I2N2A2</accession>
<dbReference type="AlphaFoldDB" id="A0A1I2N2A2"/>
<name>A0A1I2N2A2_9FLAO</name>
<reference evidence="2" key="1">
    <citation type="submission" date="2016-10" db="EMBL/GenBank/DDBJ databases">
        <authorList>
            <person name="Varghese N."/>
            <person name="Submissions S."/>
        </authorList>
    </citation>
    <scope>NUCLEOTIDE SEQUENCE [LARGE SCALE GENOMIC DNA]</scope>
    <source>
        <strain evidence="2">DSM 23515</strain>
    </source>
</reference>
<keyword evidence="2" id="KW-1185">Reference proteome</keyword>
<dbReference type="EMBL" id="FOOH01000016">
    <property type="protein sequence ID" value="SFF95521.1"/>
    <property type="molecule type" value="Genomic_DNA"/>
</dbReference>